<evidence type="ECO:0000313" key="3">
    <source>
        <dbReference type="Proteomes" id="UP000652219"/>
    </source>
</evidence>
<accession>A0A8H6IQY8</accession>
<feature type="signal peptide" evidence="1">
    <location>
        <begin position="1"/>
        <end position="17"/>
    </location>
</feature>
<dbReference type="Proteomes" id="UP000652219">
    <property type="component" value="Unassembled WGS sequence"/>
</dbReference>
<evidence type="ECO:0000256" key="1">
    <source>
        <dbReference type="SAM" id="SignalP"/>
    </source>
</evidence>
<gene>
    <name evidence="2" type="ORF">CSOJ01_13989</name>
</gene>
<evidence type="ECO:0000313" key="2">
    <source>
        <dbReference type="EMBL" id="KAF6793078.1"/>
    </source>
</evidence>
<organism evidence="2 3">
    <name type="scientific">Colletotrichum sojae</name>
    <dbReference type="NCBI Taxonomy" id="2175907"/>
    <lineage>
        <taxon>Eukaryota</taxon>
        <taxon>Fungi</taxon>
        <taxon>Dikarya</taxon>
        <taxon>Ascomycota</taxon>
        <taxon>Pezizomycotina</taxon>
        <taxon>Sordariomycetes</taxon>
        <taxon>Hypocreomycetidae</taxon>
        <taxon>Glomerellales</taxon>
        <taxon>Glomerellaceae</taxon>
        <taxon>Colletotrichum</taxon>
        <taxon>Colletotrichum orchidearum species complex</taxon>
    </lineage>
</organism>
<dbReference type="EMBL" id="WIGN01000438">
    <property type="protein sequence ID" value="KAF6793078.1"/>
    <property type="molecule type" value="Genomic_DNA"/>
</dbReference>
<keyword evidence="1" id="KW-0732">Signal</keyword>
<comment type="caution">
    <text evidence="2">The sequence shown here is derived from an EMBL/GenBank/DDBJ whole genome shotgun (WGS) entry which is preliminary data.</text>
</comment>
<proteinExistence type="predicted"/>
<dbReference type="AlphaFoldDB" id="A0A8H6IQY8"/>
<feature type="chain" id="PRO_5034576131" evidence="1">
    <location>
        <begin position="18"/>
        <end position="84"/>
    </location>
</feature>
<name>A0A8H6IQY8_9PEZI</name>
<reference evidence="2 3" key="1">
    <citation type="journal article" date="2020" name="Phytopathology">
        <title>Genome Sequence Resources of Colletotrichum truncatum, C. plurivorum, C. musicola, and C. sojae: Four Species Pathogenic to Soybean (Glycine max).</title>
        <authorList>
            <person name="Rogerio F."/>
            <person name="Boufleur T.R."/>
            <person name="Ciampi-Guillardi M."/>
            <person name="Sukno S.A."/>
            <person name="Thon M.R."/>
            <person name="Massola Junior N.S."/>
            <person name="Baroncelli R."/>
        </authorList>
    </citation>
    <scope>NUCLEOTIDE SEQUENCE [LARGE SCALE GENOMIC DNA]</scope>
    <source>
        <strain evidence="2 3">LFN0009</strain>
    </source>
</reference>
<sequence length="84" mass="8725">MKFTLTALTIFFTLALGQKSTFLCRDVGNKVIEDGGICSGAGGAPLGKGICCFAGSNALAKSRFDIACDDKLGTVQDTGERCEV</sequence>
<protein>
    <submittedName>
        <fullName evidence="2">Uncharacterized protein</fullName>
    </submittedName>
</protein>
<keyword evidence="3" id="KW-1185">Reference proteome</keyword>